<feature type="signal peptide" evidence="16">
    <location>
        <begin position="1"/>
        <end position="23"/>
    </location>
</feature>
<dbReference type="Proteomes" id="UP001066276">
    <property type="component" value="Chromosome 3_1"/>
</dbReference>
<proteinExistence type="predicted"/>
<dbReference type="Gene3D" id="2.30.30.40">
    <property type="entry name" value="SH3 Domains"/>
    <property type="match status" value="1"/>
</dbReference>
<dbReference type="InterPro" id="IPR025799">
    <property type="entry name" value="Arg_MeTrfase"/>
</dbReference>
<evidence type="ECO:0000256" key="9">
    <source>
        <dbReference type="ARBA" id="ARBA00022691"/>
    </source>
</evidence>
<keyword evidence="9 14" id="KW-0949">S-adenosyl-L-methionine</keyword>
<dbReference type="GO" id="GO:0005634">
    <property type="term" value="C:nucleus"/>
    <property type="evidence" value="ECO:0007669"/>
    <property type="project" value="UniProtKB-SubCell"/>
</dbReference>
<dbReference type="InterPro" id="IPR001452">
    <property type="entry name" value="SH3_domain"/>
</dbReference>
<keyword evidence="8 14" id="KW-0808">Transferase</keyword>
<evidence type="ECO:0000256" key="8">
    <source>
        <dbReference type="ARBA" id="ARBA00022679"/>
    </source>
</evidence>
<evidence type="ECO:0000256" key="4">
    <source>
        <dbReference type="ARBA" id="ARBA00018778"/>
    </source>
</evidence>
<comment type="caution">
    <text evidence="18">The sequence shown here is derived from an EMBL/GenBank/DDBJ whole genome shotgun (WGS) entry which is preliminary data.</text>
</comment>
<dbReference type="GO" id="GO:0005737">
    <property type="term" value="C:cytoplasm"/>
    <property type="evidence" value="ECO:0007669"/>
    <property type="project" value="UniProtKB-SubCell"/>
</dbReference>
<dbReference type="InterPro" id="IPR055135">
    <property type="entry name" value="PRMT_dom"/>
</dbReference>
<dbReference type="PROSITE" id="PS51678">
    <property type="entry name" value="SAM_MT_PRMT"/>
    <property type="match status" value="1"/>
</dbReference>
<organism evidence="18 19">
    <name type="scientific">Pleurodeles waltl</name>
    <name type="common">Iberian ribbed newt</name>
    <dbReference type="NCBI Taxonomy" id="8319"/>
    <lineage>
        <taxon>Eukaryota</taxon>
        <taxon>Metazoa</taxon>
        <taxon>Chordata</taxon>
        <taxon>Craniata</taxon>
        <taxon>Vertebrata</taxon>
        <taxon>Euteleostomi</taxon>
        <taxon>Amphibia</taxon>
        <taxon>Batrachia</taxon>
        <taxon>Caudata</taxon>
        <taxon>Salamandroidea</taxon>
        <taxon>Salamandridae</taxon>
        <taxon>Pleurodelinae</taxon>
        <taxon>Pleurodeles</taxon>
    </lineage>
</organism>
<feature type="chain" id="PRO_5044023645" description="Protein arginine N-methyltransferase 2" evidence="16">
    <location>
        <begin position="24"/>
        <end position="517"/>
    </location>
</feature>
<evidence type="ECO:0000256" key="3">
    <source>
        <dbReference type="ARBA" id="ARBA00011925"/>
    </source>
</evidence>
<protein>
    <recommendedName>
        <fullName evidence="4">Protein arginine N-methyltransferase 2</fullName>
        <ecNumber evidence="3">2.1.1.319</ecNumber>
    </recommendedName>
    <alternativeName>
        <fullName evidence="12">Histone-arginine N-methyltransferase PRMT2</fullName>
    </alternativeName>
</protein>
<sequence length="517" mass="58954">MPLSVRTCISLALALLWLLPAASLWLAVFLGGRERVRREEKRVMDPENREAGAEMKGSMLQGGDGNERGDYVLQEGGTLMHDGVPQDTGLQSDCTVLEDGMSQEMEDRYFEHEHPQEYVALCEYTATDETQLNFVQGDKLLVYKMVTPDWVWAELNGHQGYVPSNHIMKASEEVQEPVDVWQDTEYFGSYGTLKVHLEMLEDRPRTTTYQEVIMQNKAALRGRVILDVGCGTGIISLFCGLYTQPKSVYAVDASEIVQHTALVVSQNNLQDLISVYQQKVEHVILPEKVDVLISEWMGTCLVFEYMIESVIHARDQWLKEDGMMWPSVATLHFCPCSAARDYESKILFWDNAYQLDLSPFKQVALEEFFSKPTCHHKVGAEDCLSEPYDVLRLDMNVLQVSDLERMTGQFFFKVIKPGPMHGFLSWFSVEFHSIEQKEQKLELSTGPHHPATHWKQALFMLDEPVEVQVGHLVTGSVVIQRNPVWRRHMQVTVSFAVTAEGQTEPIKIAEKTFLIWK</sequence>
<evidence type="ECO:0000313" key="19">
    <source>
        <dbReference type="Proteomes" id="UP001066276"/>
    </source>
</evidence>
<dbReference type="GO" id="GO:0035242">
    <property type="term" value="F:protein-arginine omega-N asymmetric methyltransferase activity"/>
    <property type="evidence" value="ECO:0007669"/>
    <property type="project" value="UniProtKB-EC"/>
</dbReference>
<keyword evidence="16" id="KW-0732">Signal</keyword>
<dbReference type="PANTHER" id="PTHR11006">
    <property type="entry name" value="PROTEIN ARGININE N-METHYLTRANSFERASE"/>
    <property type="match status" value="1"/>
</dbReference>
<evidence type="ECO:0000256" key="7">
    <source>
        <dbReference type="ARBA" id="ARBA00022603"/>
    </source>
</evidence>
<feature type="compositionally biased region" description="Basic and acidic residues" evidence="15">
    <location>
        <begin position="41"/>
        <end position="53"/>
    </location>
</feature>
<evidence type="ECO:0000256" key="16">
    <source>
        <dbReference type="SAM" id="SignalP"/>
    </source>
</evidence>
<evidence type="ECO:0000256" key="14">
    <source>
        <dbReference type="PROSITE-ProRule" id="PRU01015"/>
    </source>
</evidence>
<evidence type="ECO:0000256" key="15">
    <source>
        <dbReference type="SAM" id="MobiDB-lite"/>
    </source>
</evidence>
<evidence type="ECO:0000256" key="11">
    <source>
        <dbReference type="ARBA" id="ARBA00049086"/>
    </source>
</evidence>
<gene>
    <name evidence="18" type="ORF">NDU88_004645</name>
</gene>
<evidence type="ECO:0000256" key="10">
    <source>
        <dbReference type="ARBA" id="ARBA00023242"/>
    </source>
</evidence>
<evidence type="ECO:0000256" key="6">
    <source>
        <dbReference type="ARBA" id="ARBA00022490"/>
    </source>
</evidence>
<evidence type="ECO:0000256" key="13">
    <source>
        <dbReference type="PROSITE-ProRule" id="PRU00192"/>
    </source>
</evidence>
<dbReference type="PANTHER" id="PTHR11006:SF92">
    <property type="entry name" value="PROTEIN ARGININE N-METHYLTRANSFERASE 2"/>
    <property type="match status" value="1"/>
</dbReference>
<dbReference type="PROSITE" id="PS50002">
    <property type="entry name" value="SH3"/>
    <property type="match status" value="1"/>
</dbReference>
<dbReference type="InterPro" id="IPR029063">
    <property type="entry name" value="SAM-dependent_MTases_sf"/>
</dbReference>
<evidence type="ECO:0000256" key="2">
    <source>
        <dbReference type="ARBA" id="ARBA00004496"/>
    </source>
</evidence>
<feature type="region of interest" description="Disordered" evidence="15">
    <location>
        <begin position="41"/>
        <end position="65"/>
    </location>
</feature>
<dbReference type="CDD" id="cd02440">
    <property type="entry name" value="AdoMet_MTases"/>
    <property type="match status" value="1"/>
</dbReference>
<keyword evidence="7 14" id="KW-0489">Methyltransferase</keyword>
<dbReference type="SMART" id="SM00326">
    <property type="entry name" value="SH3"/>
    <property type="match status" value="1"/>
</dbReference>
<accession>A0AAV7UFY9</accession>
<evidence type="ECO:0000259" key="17">
    <source>
        <dbReference type="PROSITE" id="PS50002"/>
    </source>
</evidence>
<dbReference type="EC" id="2.1.1.319" evidence="3"/>
<evidence type="ECO:0000256" key="12">
    <source>
        <dbReference type="ARBA" id="ARBA00082811"/>
    </source>
</evidence>
<dbReference type="SUPFAM" id="SSF50044">
    <property type="entry name" value="SH3-domain"/>
    <property type="match status" value="1"/>
</dbReference>
<keyword evidence="5 13" id="KW-0728">SH3 domain</keyword>
<dbReference type="GO" id="GO:0032259">
    <property type="term" value="P:methylation"/>
    <property type="evidence" value="ECO:0007669"/>
    <property type="project" value="UniProtKB-KW"/>
</dbReference>
<dbReference type="EMBL" id="JANPWB010000005">
    <property type="protein sequence ID" value="KAJ1187879.1"/>
    <property type="molecule type" value="Genomic_DNA"/>
</dbReference>
<dbReference type="AlphaFoldDB" id="A0AAV7UFY9"/>
<name>A0AAV7UFY9_PLEWA</name>
<dbReference type="InterPro" id="IPR036028">
    <property type="entry name" value="SH3-like_dom_sf"/>
</dbReference>
<dbReference type="SUPFAM" id="SSF53335">
    <property type="entry name" value="S-adenosyl-L-methionine-dependent methyltransferases"/>
    <property type="match status" value="1"/>
</dbReference>
<dbReference type="FunFam" id="3.40.50.150:FF:000016">
    <property type="entry name" value="Protein arginine N-methyltransferase 6"/>
    <property type="match status" value="1"/>
</dbReference>
<comment type="subcellular location">
    <subcellularLocation>
        <location evidence="2">Cytoplasm</location>
    </subcellularLocation>
    <subcellularLocation>
        <location evidence="1">Nucleus</location>
    </subcellularLocation>
</comment>
<dbReference type="Gene3D" id="2.70.160.11">
    <property type="entry name" value="Hnrnp arginine n-methyltransferase1"/>
    <property type="match status" value="1"/>
</dbReference>
<reference evidence="18" key="1">
    <citation type="journal article" date="2022" name="bioRxiv">
        <title>Sequencing and chromosome-scale assembly of the giantPleurodeles waltlgenome.</title>
        <authorList>
            <person name="Brown T."/>
            <person name="Elewa A."/>
            <person name="Iarovenko S."/>
            <person name="Subramanian E."/>
            <person name="Araus A.J."/>
            <person name="Petzold A."/>
            <person name="Susuki M."/>
            <person name="Suzuki K.-i.T."/>
            <person name="Hayashi T."/>
            <person name="Toyoda A."/>
            <person name="Oliveira C."/>
            <person name="Osipova E."/>
            <person name="Leigh N.D."/>
            <person name="Simon A."/>
            <person name="Yun M.H."/>
        </authorList>
    </citation>
    <scope>NUCLEOTIDE SEQUENCE</scope>
    <source>
        <strain evidence="18">20211129_DDA</strain>
        <tissue evidence="18">Liver</tissue>
    </source>
</reference>
<dbReference type="Pfam" id="PF22528">
    <property type="entry name" value="PRMT_C"/>
    <property type="match status" value="1"/>
</dbReference>
<feature type="domain" description="SH3" evidence="17">
    <location>
        <begin position="113"/>
        <end position="172"/>
    </location>
</feature>
<comment type="catalytic activity">
    <reaction evidence="11">
        <text>L-arginyl-[protein] + 2 S-adenosyl-L-methionine = N(omega),N(omega)-dimethyl-L-arginyl-[protein] + 2 S-adenosyl-L-homocysteine + 2 H(+)</text>
        <dbReference type="Rhea" id="RHEA:48096"/>
        <dbReference type="Rhea" id="RHEA-COMP:10532"/>
        <dbReference type="Rhea" id="RHEA-COMP:11991"/>
        <dbReference type="ChEBI" id="CHEBI:15378"/>
        <dbReference type="ChEBI" id="CHEBI:29965"/>
        <dbReference type="ChEBI" id="CHEBI:57856"/>
        <dbReference type="ChEBI" id="CHEBI:59789"/>
        <dbReference type="ChEBI" id="CHEBI:61897"/>
        <dbReference type="EC" id="2.1.1.319"/>
    </reaction>
</comment>
<evidence type="ECO:0000256" key="5">
    <source>
        <dbReference type="ARBA" id="ARBA00022443"/>
    </source>
</evidence>
<dbReference type="Gene3D" id="3.40.50.150">
    <property type="entry name" value="Vaccinia Virus protein VP39"/>
    <property type="match status" value="1"/>
</dbReference>
<dbReference type="FunFam" id="2.70.160.11:FF:000007">
    <property type="entry name" value="Protein arginine N-methyltransferase 2"/>
    <property type="match status" value="1"/>
</dbReference>
<keyword evidence="19" id="KW-1185">Reference proteome</keyword>
<dbReference type="Pfam" id="PF07653">
    <property type="entry name" value="SH3_2"/>
    <property type="match status" value="1"/>
</dbReference>
<evidence type="ECO:0000313" key="18">
    <source>
        <dbReference type="EMBL" id="KAJ1187879.1"/>
    </source>
</evidence>
<dbReference type="GO" id="GO:0042054">
    <property type="term" value="F:histone methyltransferase activity"/>
    <property type="evidence" value="ECO:0007669"/>
    <property type="project" value="TreeGrafter"/>
</dbReference>
<keyword evidence="10" id="KW-0539">Nucleus</keyword>
<evidence type="ECO:0000256" key="1">
    <source>
        <dbReference type="ARBA" id="ARBA00004123"/>
    </source>
</evidence>
<keyword evidence="6" id="KW-0963">Cytoplasm</keyword>
<dbReference type="Pfam" id="PF06325">
    <property type="entry name" value="PrmA"/>
    <property type="match status" value="1"/>
</dbReference>